<dbReference type="Pfam" id="PF08814">
    <property type="entry name" value="XisH"/>
    <property type="match status" value="1"/>
</dbReference>
<dbReference type="RefSeq" id="WP_320001651.1">
    <property type="nucleotide sequence ID" value="NZ_CP138348.1"/>
</dbReference>
<sequence>MVMVEGSIRGKEKIAIEIKNFRSKSPIVDLEGAIGQYVLYQLLLQQIEPERVIYLAITQEMKNEIFSEPLYDGIERGITEELINLGIVEEDIVLAFQDLEKELILS</sequence>
<dbReference type="Gene3D" id="3.40.1350.10">
    <property type="match status" value="1"/>
</dbReference>
<dbReference type="InterPro" id="IPR011856">
    <property type="entry name" value="tRNA_endonuc-like_dom_sf"/>
</dbReference>
<accession>A0AAF1C1P6</accession>
<dbReference type="InterPro" id="IPR014919">
    <property type="entry name" value="XisH"/>
</dbReference>
<gene>
    <name evidence="1" type="ORF">SAY89_00935</name>
</gene>
<reference evidence="1" key="1">
    <citation type="submission" date="2023-11" db="EMBL/GenBank/DDBJ databases">
        <title>Genome sequence of Cyanobacterium aponinum BCRC AL20115.</title>
        <authorList>
            <person name="Chang H.-Y."/>
            <person name="Lin K.-M."/>
            <person name="Hsueh H.-T."/>
            <person name="Chu H.-A."/>
            <person name="Kuo C.-H."/>
        </authorList>
    </citation>
    <scope>NUCLEOTIDE SEQUENCE</scope>
    <source>
        <strain evidence="1">AL20115</strain>
    </source>
</reference>
<dbReference type="SUPFAM" id="SSF52980">
    <property type="entry name" value="Restriction endonuclease-like"/>
    <property type="match status" value="1"/>
</dbReference>
<proteinExistence type="predicted"/>
<protein>
    <submittedName>
        <fullName evidence="1">Element excision factor XisH family protein</fullName>
    </submittedName>
</protein>
<dbReference type="AlphaFoldDB" id="A0AAF1C1P6"/>
<name>A0AAF1C1P6_9CHRO</name>
<organism evidence="1">
    <name type="scientific">Cyanobacterium aponinum AL20115</name>
    <dbReference type="NCBI Taxonomy" id="3090662"/>
    <lineage>
        <taxon>Bacteria</taxon>
        <taxon>Bacillati</taxon>
        <taxon>Cyanobacteriota</taxon>
        <taxon>Cyanophyceae</taxon>
        <taxon>Oscillatoriophycideae</taxon>
        <taxon>Chroococcales</taxon>
        <taxon>Geminocystaceae</taxon>
        <taxon>Cyanobacterium</taxon>
    </lineage>
</organism>
<dbReference type="EMBL" id="CP138348">
    <property type="protein sequence ID" value="WPF88867.1"/>
    <property type="molecule type" value="Genomic_DNA"/>
</dbReference>
<evidence type="ECO:0000313" key="1">
    <source>
        <dbReference type="EMBL" id="WPF88867.1"/>
    </source>
</evidence>
<dbReference type="InterPro" id="IPR011335">
    <property type="entry name" value="Restrct_endonuc-II-like"/>
</dbReference>
<dbReference type="GO" id="GO:0003676">
    <property type="term" value="F:nucleic acid binding"/>
    <property type="evidence" value="ECO:0007669"/>
    <property type="project" value="InterPro"/>
</dbReference>